<name>A0A0A9DTC4_ARUDO</name>
<dbReference type="AlphaFoldDB" id="A0A0A9DTC4"/>
<proteinExistence type="predicted"/>
<sequence>MMVVLQIHHQNPPGSNHSIQICRIPRVHTWRPLSLAELTVHSTSQCLLLHPARRGIRFHDCFQRSSFVLHGLSFCTISLV</sequence>
<accession>A0A0A9DTC4</accession>
<dbReference type="EMBL" id="GBRH01206071">
    <property type="protein sequence ID" value="JAD91824.1"/>
    <property type="molecule type" value="Transcribed_RNA"/>
</dbReference>
<evidence type="ECO:0000313" key="1">
    <source>
        <dbReference type="EMBL" id="JAD91824.1"/>
    </source>
</evidence>
<reference evidence="1" key="2">
    <citation type="journal article" date="2015" name="Data Brief">
        <title>Shoot transcriptome of the giant reed, Arundo donax.</title>
        <authorList>
            <person name="Barrero R.A."/>
            <person name="Guerrero F.D."/>
            <person name="Moolhuijzen P."/>
            <person name="Goolsby J.A."/>
            <person name="Tidwell J."/>
            <person name="Bellgard S.E."/>
            <person name="Bellgard M.I."/>
        </authorList>
    </citation>
    <scope>NUCLEOTIDE SEQUENCE</scope>
    <source>
        <tissue evidence="1">Shoot tissue taken approximately 20 cm above the soil surface</tissue>
    </source>
</reference>
<reference evidence="1" key="1">
    <citation type="submission" date="2014-09" db="EMBL/GenBank/DDBJ databases">
        <authorList>
            <person name="Magalhaes I.L.F."/>
            <person name="Oliveira U."/>
            <person name="Santos F.R."/>
            <person name="Vidigal T.H.D.A."/>
            <person name="Brescovit A.D."/>
            <person name="Santos A.J."/>
        </authorList>
    </citation>
    <scope>NUCLEOTIDE SEQUENCE</scope>
    <source>
        <tissue evidence="1">Shoot tissue taken approximately 20 cm above the soil surface</tissue>
    </source>
</reference>
<organism evidence="1">
    <name type="scientific">Arundo donax</name>
    <name type="common">Giant reed</name>
    <name type="synonym">Donax arundinaceus</name>
    <dbReference type="NCBI Taxonomy" id="35708"/>
    <lineage>
        <taxon>Eukaryota</taxon>
        <taxon>Viridiplantae</taxon>
        <taxon>Streptophyta</taxon>
        <taxon>Embryophyta</taxon>
        <taxon>Tracheophyta</taxon>
        <taxon>Spermatophyta</taxon>
        <taxon>Magnoliopsida</taxon>
        <taxon>Liliopsida</taxon>
        <taxon>Poales</taxon>
        <taxon>Poaceae</taxon>
        <taxon>PACMAD clade</taxon>
        <taxon>Arundinoideae</taxon>
        <taxon>Arundineae</taxon>
        <taxon>Arundo</taxon>
    </lineage>
</organism>
<protein>
    <submittedName>
        <fullName evidence="1">Uncharacterized protein</fullName>
    </submittedName>
</protein>